<feature type="domain" description="HTH crp-type" evidence="4">
    <location>
        <begin position="149"/>
        <end position="223"/>
    </location>
</feature>
<dbReference type="Gene3D" id="2.60.120.10">
    <property type="entry name" value="Jelly Rolls"/>
    <property type="match status" value="1"/>
</dbReference>
<dbReference type="InterPro" id="IPR012318">
    <property type="entry name" value="HTH_CRP"/>
</dbReference>
<evidence type="ECO:0000256" key="3">
    <source>
        <dbReference type="ARBA" id="ARBA00023163"/>
    </source>
</evidence>
<keyword evidence="2" id="KW-0238">DNA-binding</keyword>
<dbReference type="Pfam" id="PF13545">
    <property type="entry name" value="HTH_Crp_2"/>
    <property type="match status" value="1"/>
</dbReference>
<dbReference type="EMBL" id="WQNF01000058">
    <property type="protein sequence ID" value="MVT71050.1"/>
    <property type="molecule type" value="Genomic_DNA"/>
</dbReference>
<comment type="caution">
    <text evidence="5">The sequence shown here is derived from an EMBL/GenBank/DDBJ whole genome shotgun (WGS) entry which is preliminary data.</text>
</comment>
<dbReference type="SMART" id="SM00419">
    <property type="entry name" value="HTH_CRP"/>
    <property type="match status" value="1"/>
</dbReference>
<dbReference type="PROSITE" id="PS51063">
    <property type="entry name" value="HTH_CRP_2"/>
    <property type="match status" value="1"/>
</dbReference>
<dbReference type="GO" id="GO:0006355">
    <property type="term" value="P:regulation of DNA-templated transcription"/>
    <property type="evidence" value="ECO:0007669"/>
    <property type="project" value="InterPro"/>
</dbReference>
<protein>
    <submittedName>
        <fullName evidence="5">Helix-turn-helix domain-containing protein</fullName>
    </submittedName>
</protein>
<sequence length="242" mass="27235">MPSTLPTTLITKLTVSNRLDSQDIRAIERLPIREQQLPAQKIIVADGSRTKESCLLAEGFAFRAKVTPDGKRQVLSLHVPGEIPDLQSLHLNVMDHDFSTLTPCTLGFIPHEAIKRLSSERPNVAAALWRETLIDASIFREWIVNVGRRSAVERMAHLFAEMHRRLKAIGRTSDGSFAFPITQSDLGDCLGLSTVHVNRVLQELRESNIMQVERSQYRILDHGRLEELAGFEPTYLHLQPAS</sequence>
<dbReference type="InterPro" id="IPR000595">
    <property type="entry name" value="cNMP-bd_dom"/>
</dbReference>
<dbReference type="SUPFAM" id="SSF51206">
    <property type="entry name" value="cAMP-binding domain-like"/>
    <property type="match status" value="1"/>
</dbReference>
<dbReference type="InterPro" id="IPR018490">
    <property type="entry name" value="cNMP-bd_dom_sf"/>
</dbReference>
<proteinExistence type="predicted"/>
<dbReference type="InterPro" id="IPR036390">
    <property type="entry name" value="WH_DNA-bd_sf"/>
</dbReference>
<gene>
    <name evidence="5" type="ORF">GPL21_39085</name>
</gene>
<dbReference type="Proteomes" id="UP000436468">
    <property type="component" value="Unassembled WGS sequence"/>
</dbReference>
<dbReference type="InterPro" id="IPR036388">
    <property type="entry name" value="WH-like_DNA-bd_sf"/>
</dbReference>
<name>A0A844T8V4_9BRAD</name>
<accession>A0A844T8V4</accession>
<organism evidence="5 6">
    <name type="scientific">Bradyrhizobium pachyrhizi</name>
    <dbReference type="NCBI Taxonomy" id="280333"/>
    <lineage>
        <taxon>Bacteria</taxon>
        <taxon>Pseudomonadati</taxon>
        <taxon>Pseudomonadota</taxon>
        <taxon>Alphaproteobacteria</taxon>
        <taxon>Hyphomicrobiales</taxon>
        <taxon>Nitrobacteraceae</taxon>
        <taxon>Bradyrhizobium</taxon>
    </lineage>
</organism>
<dbReference type="InterPro" id="IPR014710">
    <property type="entry name" value="RmlC-like_jellyroll"/>
</dbReference>
<evidence type="ECO:0000313" key="6">
    <source>
        <dbReference type="Proteomes" id="UP000436468"/>
    </source>
</evidence>
<dbReference type="CDD" id="cd00038">
    <property type="entry name" value="CAP_ED"/>
    <property type="match status" value="1"/>
</dbReference>
<dbReference type="Pfam" id="PF00027">
    <property type="entry name" value="cNMP_binding"/>
    <property type="match status" value="1"/>
</dbReference>
<keyword evidence="1" id="KW-0805">Transcription regulation</keyword>
<keyword evidence="6" id="KW-1185">Reference proteome</keyword>
<evidence type="ECO:0000256" key="1">
    <source>
        <dbReference type="ARBA" id="ARBA00023015"/>
    </source>
</evidence>
<evidence type="ECO:0000313" key="5">
    <source>
        <dbReference type="EMBL" id="MVT71050.1"/>
    </source>
</evidence>
<dbReference type="SUPFAM" id="SSF46785">
    <property type="entry name" value="Winged helix' DNA-binding domain"/>
    <property type="match status" value="1"/>
</dbReference>
<evidence type="ECO:0000259" key="4">
    <source>
        <dbReference type="PROSITE" id="PS51063"/>
    </source>
</evidence>
<evidence type="ECO:0000256" key="2">
    <source>
        <dbReference type="ARBA" id="ARBA00023125"/>
    </source>
</evidence>
<dbReference type="Gene3D" id="1.10.10.10">
    <property type="entry name" value="Winged helix-like DNA-binding domain superfamily/Winged helix DNA-binding domain"/>
    <property type="match status" value="1"/>
</dbReference>
<dbReference type="GO" id="GO:0003677">
    <property type="term" value="F:DNA binding"/>
    <property type="evidence" value="ECO:0007669"/>
    <property type="project" value="UniProtKB-KW"/>
</dbReference>
<keyword evidence="3" id="KW-0804">Transcription</keyword>
<reference evidence="5 6" key="1">
    <citation type="submission" date="2019-12" db="EMBL/GenBank/DDBJ databases">
        <title>Draft genome sequences Bradyrhizobium cajani AMBPC1010, Bradyrhizobium pachyrhizi AMBPC1040 and Bradyrhizobium yuanmingense ALSPC3051, three plant growth promoting strains isolated from nodules of Cajanus cajan L. in Dominican Republic.</title>
        <authorList>
            <person name="Flores-Felix J.D."/>
            <person name="Araujo J."/>
            <person name="Diaz-Alcantara C."/>
            <person name="Gonzalez-Andres F."/>
            <person name="Velazquez E."/>
        </authorList>
    </citation>
    <scope>NUCLEOTIDE SEQUENCE [LARGE SCALE GENOMIC DNA]</scope>
    <source>
        <strain evidence="5 6">1040</strain>
    </source>
</reference>
<dbReference type="AlphaFoldDB" id="A0A844T8V4"/>